<dbReference type="RefSeq" id="WP_149729464.1">
    <property type="nucleotide sequence ID" value="NZ_VUJV01000006.1"/>
</dbReference>
<gene>
    <name evidence="1" type="ORF">F0U44_16520</name>
</gene>
<accession>A0A5B1L909</accession>
<protein>
    <submittedName>
        <fullName evidence="1">Antitoxin</fullName>
    </submittedName>
</protein>
<keyword evidence="2" id="KW-1185">Reference proteome</keyword>
<evidence type="ECO:0000313" key="1">
    <source>
        <dbReference type="EMBL" id="KAA1416794.1"/>
    </source>
</evidence>
<evidence type="ECO:0000313" key="2">
    <source>
        <dbReference type="Proteomes" id="UP000325003"/>
    </source>
</evidence>
<reference evidence="1 2" key="1">
    <citation type="submission" date="2019-09" db="EMBL/GenBank/DDBJ databases">
        <title>Nocardioides panacisoli sp. nov., isolated from the soil of a ginseng field.</title>
        <authorList>
            <person name="Cho C."/>
        </authorList>
    </citation>
    <scope>NUCLEOTIDE SEQUENCE [LARGE SCALE GENOMIC DNA]</scope>
    <source>
        <strain evidence="1 2">BN130099</strain>
    </source>
</reference>
<sequence length="83" mass="9385">MRTSVTLDPDVEQIIRERMSGHGVSFERALNDAIRESRSVRREIAFETMTSDTGAPRVDLTKANQLAGELEDDAIIEKMRHGR</sequence>
<proteinExistence type="predicted"/>
<comment type="caution">
    <text evidence="1">The sequence shown here is derived from an EMBL/GenBank/DDBJ whole genome shotgun (WGS) entry which is preliminary data.</text>
</comment>
<name>A0A5B1L909_9ACTN</name>
<dbReference type="Proteomes" id="UP000325003">
    <property type="component" value="Unassembled WGS sequence"/>
</dbReference>
<dbReference type="AlphaFoldDB" id="A0A5B1L909"/>
<reference evidence="1 2" key="2">
    <citation type="submission" date="2019-09" db="EMBL/GenBank/DDBJ databases">
        <authorList>
            <person name="Jin C."/>
        </authorList>
    </citation>
    <scope>NUCLEOTIDE SEQUENCE [LARGE SCALE GENOMIC DNA]</scope>
    <source>
        <strain evidence="1 2">BN130099</strain>
    </source>
</reference>
<dbReference type="EMBL" id="VUJV01000006">
    <property type="protein sequence ID" value="KAA1416794.1"/>
    <property type="molecule type" value="Genomic_DNA"/>
</dbReference>
<organism evidence="1 2">
    <name type="scientific">Nocardioides humilatus</name>
    <dbReference type="NCBI Taxonomy" id="2607660"/>
    <lineage>
        <taxon>Bacteria</taxon>
        <taxon>Bacillati</taxon>
        <taxon>Actinomycetota</taxon>
        <taxon>Actinomycetes</taxon>
        <taxon>Propionibacteriales</taxon>
        <taxon>Nocardioidaceae</taxon>
        <taxon>Nocardioides</taxon>
    </lineage>
</organism>